<comment type="caution">
    <text evidence="1">The sequence shown here is derived from an EMBL/GenBank/DDBJ whole genome shotgun (WGS) entry which is preliminary data.</text>
</comment>
<reference evidence="1 2" key="1">
    <citation type="submission" date="2020-08" db="EMBL/GenBank/DDBJ databases">
        <title>Sequencing the genomes of 1000 actinobacteria strains.</title>
        <authorList>
            <person name="Klenk H.-P."/>
        </authorList>
    </citation>
    <scope>NUCLEOTIDE SEQUENCE [LARGE SCALE GENOMIC DNA]</scope>
    <source>
        <strain evidence="1 2">DSM 45584</strain>
    </source>
</reference>
<evidence type="ECO:0000313" key="1">
    <source>
        <dbReference type="EMBL" id="MBB5157954.1"/>
    </source>
</evidence>
<dbReference type="AlphaFoldDB" id="A0A840QB17"/>
<dbReference type="RefSeq" id="WP_281399631.1">
    <property type="nucleotide sequence ID" value="NZ_JACHIW010000002.1"/>
</dbReference>
<dbReference type="EMBL" id="JACHIW010000002">
    <property type="protein sequence ID" value="MBB5157954.1"/>
    <property type="molecule type" value="Genomic_DNA"/>
</dbReference>
<dbReference type="Proteomes" id="UP000584374">
    <property type="component" value="Unassembled WGS sequence"/>
</dbReference>
<organism evidence="1 2">
    <name type="scientific">Saccharopolyspora phatthalungensis</name>
    <dbReference type="NCBI Taxonomy" id="664693"/>
    <lineage>
        <taxon>Bacteria</taxon>
        <taxon>Bacillati</taxon>
        <taxon>Actinomycetota</taxon>
        <taxon>Actinomycetes</taxon>
        <taxon>Pseudonocardiales</taxon>
        <taxon>Pseudonocardiaceae</taxon>
        <taxon>Saccharopolyspora</taxon>
    </lineage>
</organism>
<gene>
    <name evidence="1" type="ORF">BJ970_005553</name>
</gene>
<name>A0A840QB17_9PSEU</name>
<protein>
    <submittedName>
        <fullName evidence="1">Uncharacterized protein</fullName>
    </submittedName>
</protein>
<accession>A0A840QB17</accession>
<sequence length="44" mass="4474">MPEETSDLPEPGTVTDAAALLSLELAGEADPECCADLVERVSAG</sequence>
<evidence type="ECO:0000313" key="2">
    <source>
        <dbReference type="Proteomes" id="UP000584374"/>
    </source>
</evidence>
<proteinExistence type="predicted"/>
<keyword evidence="2" id="KW-1185">Reference proteome</keyword>